<feature type="region of interest" description="Disordered" evidence="4">
    <location>
        <begin position="1"/>
        <end position="179"/>
    </location>
</feature>
<feature type="compositionally biased region" description="Basic and acidic residues" evidence="4">
    <location>
        <begin position="420"/>
        <end position="437"/>
    </location>
</feature>
<dbReference type="GO" id="GO:0032040">
    <property type="term" value="C:small-subunit processome"/>
    <property type="evidence" value="ECO:0007669"/>
    <property type="project" value="TreeGrafter"/>
</dbReference>
<protein>
    <recommendedName>
        <fullName evidence="5">Sas10 C-terminal domain-containing protein</fullName>
    </recommendedName>
</protein>
<dbReference type="AlphaFoldDB" id="A0A448Z6X8"/>
<organism evidence="6 7">
    <name type="scientific">Pseudo-nitzschia multistriata</name>
    <dbReference type="NCBI Taxonomy" id="183589"/>
    <lineage>
        <taxon>Eukaryota</taxon>
        <taxon>Sar</taxon>
        <taxon>Stramenopiles</taxon>
        <taxon>Ochrophyta</taxon>
        <taxon>Bacillariophyta</taxon>
        <taxon>Bacillariophyceae</taxon>
        <taxon>Bacillariophycidae</taxon>
        <taxon>Bacillariales</taxon>
        <taxon>Bacillariaceae</taxon>
        <taxon>Pseudo-nitzschia</taxon>
    </lineage>
</organism>
<feature type="domain" description="Sas10 C-terminal" evidence="5">
    <location>
        <begin position="630"/>
        <end position="703"/>
    </location>
</feature>
<feature type="compositionally biased region" description="Basic and acidic residues" evidence="4">
    <location>
        <begin position="458"/>
        <end position="477"/>
    </location>
</feature>
<name>A0A448Z6X8_9STRA</name>
<evidence type="ECO:0000256" key="4">
    <source>
        <dbReference type="SAM" id="MobiDB-lite"/>
    </source>
</evidence>
<feature type="compositionally biased region" description="Basic residues" evidence="4">
    <location>
        <begin position="29"/>
        <end position="38"/>
    </location>
</feature>
<feature type="compositionally biased region" description="Acidic residues" evidence="4">
    <location>
        <begin position="581"/>
        <end position="591"/>
    </location>
</feature>
<dbReference type="PANTHER" id="PTHR13237">
    <property type="entry name" value="SOMETHING ABOUT SILENCING PROTEIN 10-RELATED"/>
    <property type="match status" value="1"/>
</dbReference>
<keyword evidence="3" id="KW-0539">Nucleus</keyword>
<dbReference type="PANTHER" id="PTHR13237:SF8">
    <property type="entry name" value="SOMETHING ABOUT SILENCING PROTEIN 10"/>
    <property type="match status" value="1"/>
</dbReference>
<feature type="region of interest" description="Disordered" evidence="4">
    <location>
        <begin position="221"/>
        <end position="248"/>
    </location>
</feature>
<feature type="compositionally biased region" description="Acidic residues" evidence="4">
    <location>
        <begin position="221"/>
        <end position="231"/>
    </location>
</feature>
<dbReference type="EMBL" id="CAACVS010000140">
    <property type="protein sequence ID" value="VEU37776.1"/>
    <property type="molecule type" value="Genomic_DNA"/>
</dbReference>
<gene>
    <name evidence="6" type="ORF">PSNMU_V1.4_AUG-EV-PASAV3_0045830</name>
</gene>
<evidence type="ECO:0000256" key="1">
    <source>
        <dbReference type="ARBA" id="ARBA00004123"/>
    </source>
</evidence>
<evidence type="ECO:0000313" key="7">
    <source>
        <dbReference type="Proteomes" id="UP000291116"/>
    </source>
</evidence>
<evidence type="ECO:0000256" key="3">
    <source>
        <dbReference type="ARBA" id="ARBA00023242"/>
    </source>
</evidence>
<keyword evidence="7" id="KW-1185">Reference proteome</keyword>
<proteinExistence type="inferred from homology"/>
<evidence type="ECO:0000259" key="5">
    <source>
        <dbReference type="Pfam" id="PF09368"/>
    </source>
</evidence>
<evidence type="ECO:0000313" key="6">
    <source>
        <dbReference type="EMBL" id="VEU37776.1"/>
    </source>
</evidence>
<reference evidence="6 7" key="1">
    <citation type="submission" date="2019-01" db="EMBL/GenBank/DDBJ databases">
        <authorList>
            <person name="Ferrante I. M."/>
        </authorList>
    </citation>
    <scope>NUCLEOTIDE SEQUENCE [LARGE SCALE GENOMIC DNA]</scope>
    <source>
        <strain evidence="6 7">B856</strain>
    </source>
</reference>
<feature type="region of interest" description="Disordered" evidence="4">
    <location>
        <begin position="566"/>
        <end position="593"/>
    </location>
</feature>
<feature type="compositionally biased region" description="Basic and acidic residues" evidence="4">
    <location>
        <begin position="61"/>
        <end position="81"/>
    </location>
</feature>
<dbReference type="GO" id="GO:0000462">
    <property type="term" value="P:maturation of SSU-rRNA from tricistronic rRNA transcript (SSU-rRNA, 5.8S rRNA, LSU-rRNA)"/>
    <property type="evidence" value="ECO:0007669"/>
    <property type="project" value="TreeGrafter"/>
</dbReference>
<evidence type="ECO:0000256" key="2">
    <source>
        <dbReference type="ARBA" id="ARBA00010979"/>
    </source>
</evidence>
<dbReference type="InterPro" id="IPR018972">
    <property type="entry name" value="Sas10_C_dom"/>
</dbReference>
<feature type="compositionally biased region" description="Acidic residues" evidence="4">
    <location>
        <begin position="107"/>
        <end position="119"/>
    </location>
</feature>
<feature type="region of interest" description="Disordered" evidence="4">
    <location>
        <begin position="683"/>
        <end position="703"/>
    </location>
</feature>
<dbReference type="OrthoDB" id="1924577at2759"/>
<feature type="region of interest" description="Disordered" evidence="4">
    <location>
        <begin position="411"/>
        <end position="494"/>
    </location>
</feature>
<sequence>MGKRKTAKTGDKALYGSREQLGNQLGSKRSGRHGHGHGHGQDHEGERKRRTKTGENPIYGEVDRFHNEKDYDVLRLDRETRGQTNSEDEDLAGTTRSVLDLAAGETTSEEEDGDNDGDDSLSSSDGSGGWHNDQGGTDPYWSSEEDDSVSSSNRSIDEGDSEPASKDDPRNWGKRKSLYYHGDTADLEIGQEEEDAYLEEEAAQEIQASRFEEMDDYDFVLSENDNEDGNDGAESKNEMTTTKKQHEEPTTIRYVSRLSKKETRKLLEQQFPELLPMVTYFSNIVEDVKVRTKVGVTALLDGEGTAESVGATIKGQQYLLTKAMVQKSLALNSVVYILLRLALVGDEDATTNIRAHPIMDQLKKFTSLLGRLEEDVQRKTSDIALQLDNLIEAAALVEYLGGNDGVGSAVRGTCDGSETNAKRNDDRNLEQPKRGAIDDGDELSNGRSDGGDGDDFEEEKRAAVARQKQKDFERTLNEARFGLRPNEANTSGRASRKTICMPMVDDFGDLERDHATSNSHLASAVNTIEQRSRKRRPAPVMAEDLDDIDEYDDRVVHGIKMMEEELGKLDQNGDYERMDDAETSDGQDPDAGEPGFYDRIAAQSQERKFLRTSLYGVVPKFPRVDGEVVGERSIGRVILKNRGLVAHKAKINRNPRVKKREQYRRALIRRKGAVREVREAGEGNRYGGEQTGIKSRISRSRKL</sequence>
<dbReference type="Pfam" id="PF09368">
    <property type="entry name" value="Sas10"/>
    <property type="match status" value="1"/>
</dbReference>
<accession>A0A448Z6X8</accession>
<dbReference type="Proteomes" id="UP000291116">
    <property type="component" value="Unassembled WGS sequence"/>
</dbReference>
<comment type="similarity">
    <text evidence="2">Belongs to the SAS10 family.</text>
</comment>
<comment type="subcellular location">
    <subcellularLocation>
        <location evidence="1">Nucleus</location>
    </subcellularLocation>
</comment>